<dbReference type="PANTHER" id="PTHR10938:SF0">
    <property type="entry name" value="TRANSLATION INITIATION FACTOR IF-3, MITOCHONDRIAL"/>
    <property type="match status" value="1"/>
</dbReference>
<evidence type="ECO:0000256" key="2">
    <source>
        <dbReference type="ARBA" id="ARBA00022540"/>
    </source>
</evidence>
<proteinExistence type="inferred from homology"/>
<dbReference type="SUPFAM" id="SSF55200">
    <property type="entry name" value="Translation initiation factor IF3, C-terminal domain"/>
    <property type="match status" value="1"/>
</dbReference>
<dbReference type="Proteomes" id="UP000076842">
    <property type="component" value="Unassembled WGS sequence"/>
</dbReference>
<dbReference type="PANTHER" id="PTHR10938">
    <property type="entry name" value="TRANSLATION INITIATION FACTOR IF-3"/>
    <property type="match status" value="1"/>
</dbReference>
<comment type="similarity">
    <text evidence="1">Belongs to the IF-3 family.</text>
</comment>
<dbReference type="OrthoDB" id="21573at2759"/>
<dbReference type="GO" id="GO:0003743">
    <property type="term" value="F:translation initiation factor activity"/>
    <property type="evidence" value="ECO:0007669"/>
    <property type="project" value="UniProtKB-KW"/>
</dbReference>
<evidence type="ECO:0000313" key="5">
    <source>
        <dbReference type="EMBL" id="KZT62128.1"/>
    </source>
</evidence>
<dbReference type="InParanoid" id="A0A165JQ38"/>
<sequence length="299" mass="32827">MFARQTSSCIASTSRASLTAAAAPHHAPSPELPRRIPARSPAPALPILLPRHSSSVSRYGYGSPLSNPRELAQADLVDPGPPPKRAPRPDAPVVHVQYLAFDVAKETEPSTAFQAPAALREPNASGNGKKPAALRNRDIPHEYVQMPDATGVLQPPEKLADILARIDSRKRYVVLVQDSPAVVKIGNHEEDRRAERARKDAAKAHRLADKSDKEVQLTWSVEPGDLAHKMDKLVEALGQGRRVSVLIAAKPNTRPPGDDKRHQLESRILKLVEDIAVQVQEQKRGRRHTQMFFAPKKTS</sequence>
<dbReference type="InterPro" id="IPR001288">
    <property type="entry name" value="Translation_initiation_fac_3"/>
</dbReference>
<evidence type="ECO:0000256" key="4">
    <source>
        <dbReference type="SAM" id="MobiDB-lite"/>
    </source>
</evidence>
<dbReference type="AlphaFoldDB" id="A0A165JQ38"/>
<dbReference type="GO" id="GO:0070124">
    <property type="term" value="P:mitochondrial translational initiation"/>
    <property type="evidence" value="ECO:0007669"/>
    <property type="project" value="TreeGrafter"/>
</dbReference>
<feature type="compositionally biased region" description="Low complexity" evidence="4">
    <location>
        <begin position="11"/>
        <end position="26"/>
    </location>
</feature>
<dbReference type="STRING" id="1353952.A0A165JQ38"/>
<evidence type="ECO:0000256" key="1">
    <source>
        <dbReference type="ARBA" id="ARBA00005439"/>
    </source>
</evidence>
<dbReference type="InterPro" id="IPR036788">
    <property type="entry name" value="T_IF-3_C_sf"/>
</dbReference>
<feature type="region of interest" description="Disordered" evidence="4">
    <location>
        <begin position="113"/>
        <end position="133"/>
    </location>
</feature>
<dbReference type="GO" id="GO:0032790">
    <property type="term" value="P:ribosome disassembly"/>
    <property type="evidence" value="ECO:0007669"/>
    <property type="project" value="TreeGrafter"/>
</dbReference>
<feature type="region of interest" description="Disordered" evidence="4">
    <location>
        <begin position="1"/>
        <end position="49"/>
    </location>
</feature>
<evidence type="ECO:0008006" key="7">
    <source>
        <dbReference type="Google" id="ProtNLM"/>
    </source>
</evidence>
<feature type="compositionally biased region" description="Low complexity" evidence="4">
    <location>
        <begin position="38"/>
        <end position="49"/>
    </location>
</feature>
<evidence type="ECO:0000256" key="3">
    <source>
        <dbReference type="ARBA" id="ARBA00022917"/>
    </source>
</evidence>
<keyword evidence="6" id="KW-1185">Reference proteome</keyword>
<keyword evidence="2" id="KW-0396">Initiation factor</keyword>
<name>A0A165JQ38_9BASI</name>
<accession>A0A165JQ38</accession>
<protein>
    <recommendedName>
        <fullName evidence="7">Translation initiation factor 3 N-terminal domain-containing protein</fullName>
    </recommendedName>
</protein>
<evidence type="ECO:0000313" key="6">
    <source>
        <dbReference type="Proteomes" id="UP000076842"/>
    </source>
</evidence>
<gene>
    <name evidence="5" type="ORF">CALCODRAFT_479325</name>
</gene>
<dbReference type="GO" id="GO:0043022">
    <property type="term" value="F:ribosome binding"/>
    <property type="evidence" value="ECO:0007669"/>
    <property type="project" value="TreeGrafter"/>
</dbReference>
<reference evidence="5 6" key="1">
    <citation type="journal article" date="2016" name="Mol. Biol. Evol.">
        <title>Comparative Genomics of Early-Diverging Mushroom-Forming Fungi Provides Insights into the Origins of Lignocellulose Decay Capabilities.</title>
        <authorList>
            <person name="Nagy L.G."/>
            <person name="Riley R."/>
            <person name="Tritt A."/>
            <person name="Adam C."/>
            <person name="Daum C."/>
            <person name="Floudas D."/>
            <person name="Sun H."/>
            <person name="Yadav J.S."/>
            <person name="Pangilinan J."/>
            <person name="Larsson K.H."/>
            <person name="Matsuura K."/>
            <person name="Barry K."/>
            <person name="Labutti K."/>
            <person name="Kuo R."/>
            <person name="Ohm R.A."/>
            <person name="Bhattacharya S.S."/>
            <person name="Shirouzu T."/>
            <person name="Yoshinaga Y."/>
            <person name="Martin F.M."/>
            <person name="Grigoriev I.V."/>
            <person name="Hibbett D.S."/>
        </authorList>
    </citation>
    <scope>NUCLEOTIDE SEQUENCE [LARGE SCALE GENOMIC DNA]</scope>
    <source>
        <strain evidence="5 6">HHB12733</strain>
    </source>
</reference>
<dbReference type="GO" id="GO:0005739">
    <property type="term" value="C:mitochondrion"/>
    <property type="evidence" value="ECO:0007669"/>
    <property type="project" value="TreeGrafter"/>
</dbReference>
<keyword evidence="3" id="KW-0648">Protein biosynthesis</keyword>
<organism evidence="5 6">
    <name type="scientific">Calocera cornea HHB12733</name>
    <dbReference type="NCBI Taxonomy" id="1353952"/>
    <lineage>
        <taxon>Eukaryota</taxon>
        <taxon>Fungi</taxon>
        <taxon>Dikarya</taxon>
        <taxon>Basidiomycota</taxon>
        <taxon>Agaricomycotina</taxon>
        <taxon>Dacrymycetes</taxon>
        <taxon>Dacrymycetales</taxon>
        <taxon>Dacrymycetaceae</taxon>
        <taxon>Calocera</taxon>
    </lineage>
</organism>
<dbReference type="Gene3D" id="3.30.110.10">
    <property type="entry name" value="Translation initiation factor 3 (IF-3), C-terminal domain"/>
    <property type="match status" value="1"/>
</dbReference>
<feature type="compositionally biased region" description="Polar residues" evidence="4">
    <location>
        <begin position="1"/>
        <end position="10"/>
    </location>
</feature>
<dbReference type="EMBL" id="KV423918">
    <property type="protein sequence ID" value="KZT62128.1"/>
    <property type="molecule type" value="Genomic_DNA"/>
</dbReference>